<proteinExistence type="predicted"/>
<comment type="caution">
    <text evidence="3">The sequence shown here is derived from an EMBL/GenBank/DDBJ whole genome shotgun (WGS) entry which is preliminary data.</text>
</comment>
<accession>A0AA89APD9</accession>
<name>A0AA89APD9_9ASTE</name>
<evidence type="ECO:0000313" key="3">
    <source>
        <dbReference type="EMBL" id="KAK3007651.1"/>
    </source>
</evidence>
<dbReference type="PROSITE" id="PS51707">
    <property type="entry name" value="CYTH"/>
    <property type="match status" value="1"/>
</dbReference>
<reference evidence="3" key="1">
    <citation type="submission" date="2022-12" db="EMBL/GenBank/DDBJ databases">
        <title>Draft genome assemblies for two species of Escallonia (Escalloniales).</title>
        <authorList>
            <person name="Chanderbali A."/>
            <person name="Dervinis C."/>
            <person name="Anghel I."/>
            <person name="Soltis D."/>
            <person name="Soltis P."/>
            <person name="Zapata F."/>
        </authorList>
    </citation>
    <scope>NUCLEOTIDE SEQUENCE</scope>
    <source>
        <strain evidence="3">UCBG64.0493</strain>
        <tissue evidence="3">Leaf</tissue>
    </source>
</reference>
<keyword evidence="1" id="KW-0812">Transmembrane</keyword>
<dbReference type="InterPro" id="IPR023577">
    <property type="entry name" value="CYTH_domain"/>
</dbReference>
<keyword evidence="1" id="KW-0472">Membrane</keyword>
<dbReference type="EMBL" id="JAVXUP010001839">
    <property type="protein sequence ID" value="KAK3007651.1"/>
    <property type="molecule type" value="Genomic_DNA"/>
</dbReference>
<feature type="transmembrane region" description="Helical" evidence="1">
    <location>
        <begin position="220"/>
        <end position="238"/>
    </location>
</feature>
<dbReference type="SUPFAM" id="SSF55154">
    <property type="entry name" value="CYTH-like phosphatases"/>
    <property type="match status" value="1"/>
</dbReference>
<keyword evidence="1" id="KW-1133">Transmembrane helix</keyword>
<keyword evidence="4" id="KW-1185">Reference proteome</keyword>
<organism evidence="3 4">
    <name type="scientific">Escallonia herrerae</name>
    <dbReference type="NCBI Taxonomy" id="1293975"/>
    <lineage>
        <taxon>Eukaryota</taxon>
        <taxon>Viridiplantae</taxon>
        <taxon>Streptophyta</taxon>
        <taxon>Embryophyta</taxon>
        <taxon>Tracheophyta</taxon>
        <taxon>Spermatophyta</taxon>
        <taxon>Magnoliopsida</taxon>
        <taxon>eudicotyledons</taxon>
        <taxon>Gunneridae</taxon>
        <taxon>Pentapetalae</taxon>
        <taxon>asterids</taxon>
        <taxon>campanulids</taxon>
        <taxon>Escalloniales</taxon>
        <taxon>Escalloniaceae</taxon>
        <taxon>Escallonia</taxon>
    </lineage>
</organism>
<dbReference type="InterPro" id="IPR033469">
    <property type="entry name" value="CYTH-like_dom_sf"/>
</dbReference>
<dbReference type="Gene3D" id="2.40.320.10">
    <property type="entry name" value="Hypothetical Protein Pfu-838710-001"/>
    <property type="match status" value="1"/>
</dbReference>
<dbReference type="GO" id="GO:0016462">
    <property type="term" value="F:pyrophosphatase activity"/>
    <property type="evidence" value="ECO:0007669"/>
    <property type="project" value="UniProtKB-ARBA"/>
</dbReference>
<evidence type="ECO:0000259" key="2">
    <source>
        <dbReference type="PROSITE" id="PS51707"/>
    </source>
</evidence>
<dbReference type="Pfam" id="PF01928">
    <property type="entry name" value="CYTH"/>
    <property type="match status" value="1"/>
</dbReference>
<dbReference type="AlphaFoldDB" id="A0AA89APD9"/>
<sequence length="315" mass="34993">MEVEVKLRIPDPETHQALLSLLAPFHVTTHRQHNAFFDGAAGELSSRAAVLRLRFYDGDSKCVASLKAKSTLVNGISRVEEDEEEIDPQAGRACVFDPNELRAVDLRVVKRAREEFQVGERGFVGLGGFDNVRGVYEWEGLNLEVDETIYDFGTCYEVECESIEPEKAKDTIQQLLRENGICFSDSVASKFAIFRSGKMPYYVRDSNAEIGIRENMMHGGFGYIMTSGSLLILIWQWLLVLTTFPSLVLVHSTQLVSGWPCVASGYKAWPSRLIITAMLTGSYLSEHHSFITQAGAAAHFVILTKGAFMAIVNTG</sequence>
<dbReference type="SMART" id="SM01118">
    <property type="entry name" value="CYTH"/>
    <property type="match status" value="1"/>
</dbReference>
<gene>
    <name evidence="3" type="ORF">RJ639_013885</name>
</gene>
<protein>
    <recommendedName>
        <fullName evidence="2">CYTH domain-containing protein</fullName>
    </recommendedName>
</protein>
<evidence type="ECO:0000313" key="4">
    <source>
        <dbReference type="Proteomes" id="UP001188597"/>
    </source>
</evidence>
<dbReference type="PANTHER" id="PTHR34948">
    <property type="entry name" value="OS08G0299200 PROTEIN"/>
    <property type="match status" value="1"/>
</dbReference>
<feature type="transmembrane region" description="Helical" evidence="1">
    <location>
        <begin position="290"/>
        <end position="312"/>
    </location>
</feature>
<dbReference type="Proteomes" id="UP001188597">
    <property type="component" value="Unassembled WGS sequence"/>
</dbReference>
<feature type="domain" description="CYTH" evidence="2">
    <location>
        <begin position="1"/>
        <end position="198"/>
    </location>
</feature>
<evidence type="ECO:0000256" key="1">
    <source>
        <dbReference type="SAM" id="Phobius"/>
    </source>
</evidence>
<dbReference type="PANTHER" id="PTHR34948:SF2">
    <property type="entry name" value="TRIPHOSPHATE TUNNEL METALLOENZYME 3"/>
    <property type="match status" value="1"/>
</dbReference>
<dbReference type="CDD" id="cd07374">
    <property type="entry name" value="CYTH-like_Pase"/>
    <property type="match status" value="1"/>
</dbReference>